<dbReference type="EMBL" id="CWGJ01000012">
    <property type="protein sequence ID" value="CRX38459.1"/>
    <property type="molecule type" value="Genomic_DNA"/>
</dbReference>
<accession>A0A0H5DRV4</accession>
<dbReference type="PANTHER" id="PTHR12121:SF34">
    <property type="entry name" value="PROTEIN ANGEL"/>
    <property type="match status" value="1"/>
</dbReference>
<gene>
    <name evidence="2" type="ORF">ELAC_1116</name>
</gene>
<organism evidence="2 3">
    <name type="scientific">Estrella lausannensis</name>
    <dbReference type="NCBI Taxonomy" id="483423"/>
    <lineage>
        <taxon>Bacteria</taxon>
        <taxon>Pseudomonadati</taxon>
        <taxon>Chlamydiota</taxon>
        <taxon>Chlamydiia</taxon>
        <taxon>Parachlamydiales</taxon>
        <taxon>Candidatus Criblamydiaceae</taxon>
        <taxon>Estrella</taxon>
    </lineage>
</organism>
<dbReference type="InterPro" id="IPR036691">
    <property type="entry name" value="Endo/exonu/phosph_ase_sf"/>
</dbReference>
<dbReference type="InterPro" id="IPR050410">
    <property type="entry name" value="CCR4/nocturin_mRNA_transcr"/>
</dbReference>
<feature type="domain" description="Endonuclease/exonuclease/phosphatase" evidence="1">
    <location>
        <begin position="31"/>
        <end position="234"/>
    </location>
</feature>
<evidence type="ECO:0000313" key="2">
    <source>
        <dbReference type="EMBL" id="CRX38459.1"/>
    </source>
</evidence>
<dbReference type="Pfam" id="PF03372">
    <property type="entry name" value="Exo_endo_phos"/>
    <property type="match status" value="1"/>
</dbReference>
<dbReference type="GO" id="GO:0000175">
    <property type="term" value="F:3'-5'-RNA exonuclease activity"/>
    <property type="evidence" value="ECO:0007669"/>
    <property type="project" value="TreeGrafter"/>
</dbReference>
<dbReference type="RefSeq" id="WP_098038316.1">
    <property type="nucleotide sequence ID" value="NZ_CWGJ01000012.1"/>
</dbReference>
<dbReference type="Gene3D" id="3.60.10.10">
    <property type="entry name" value="Endonuclease/exonuclease/phosphatase"/>
    <property type="match status" value="1"/>
</dbReference>
<dbReference type="InterPro" id="IPR005135">
    <property type="entry name" value="Endo/exonuclease/phosphatase"/>
</dbReference>
<dbReference type="SUPFAM" id="SSF56219">
    <property type="entry name" value="DNase I-like"/>
    <property type="match status" value="1"/>
</dbReference>
<protein>
    <recommendedName>
        <fullName evidence="1">Endonuclease/exonuclease/phosphatase domain-containing protein</fullName>
    </recommendedName>
</protein>
<dbReference type="Proteomes" id="UP000220251">
    <property type="component" value="Unassembled WGS sequence"/>
</dbReference>
<proteinExistence type="predicted"/>
<keyword evidence="3" id="KW-1185">Reference proteome</keyword>
<dbReference type="AlphaFoldDB" id="A0A0H5DRV4"/>
<sequence>MSISVGTFNMLDPQFALNHNQKEGLTKTGQSNWPTRKQGIVKLLNESKLDVICLQEISPKSLNDIKTDLNGQYVIKYIKHAERSDGVAILYKKTFKEVNSQTLSLHGLNSGYVDLKDQLSGRVIRVANCHLLGGNKQNQGKEQIEKLLERVDTDPSKEGAIAARIITGDFNADEKQLNNPNSKFDALKKASYQFDGDLSATEIANNRHIDWIWIRGDSRLSHLDVPQPQLVSDHALLATKITFKASAMTDHVPSKVKAKPTLFQNVGRQDKATSPKTVSHAKPLQFQKPSQAKKALRPKPNRGNKAVSFGDRIKAFFGGIINFFAKLFRLRS</sequence>
<reference evidence="3" key="1">
    <citation type="submission" date="2015-06" db="EMBL/GenBank/DDBJ databases">
        <authorList>
            <person name="Bertelli C."/>
        </authorList>
    </citation>
    <scope>NUCLEOTIDE SEQUENCE [LARGE SCALE GENOMIC DNA]</scope>
    <source>
        <strain evidence="3">CRIB-30</strain>
    </source>
</reference>
<name>A0A0H5DRV4_9BACT</name>
<dbReference type="PANTHER" id="PTHR12121">
    <property type="entry name" value="CARBON CATABOLITE REPRESSOR PROTEIN 4"/>
    <property type="match status" value="1"/>
</dbReference>
<dbReference type="OrthoDB" id="20825at2"/>
<evidence type="ECO:0000313" key="3">
    <source>
        <dbReference type="Proteomes" id="UP000220251"/>
    </source>
</evidence>
<evidence type="ECO:0000259" key="1">
    <source>
        <dbReference type="Pfam" id="PF03372"/>
    </source>
</evidence>